<organism evidence="1 2">
    <name type="scientific">Camellia lanceoleosa</name>
    <dbReference type="NCBI Taxonomy" id="1840588"/>
    <lineage>
        <taxon>Eukaryota</taxon>
        <taxon>Viridiplantae</taxon>
        <taxon>Streptophyta</taxon>
        <taxon>Embryophyta</taxon>
        <taxon>Tracheophyta</taxon>
        <taxon>Spermatophyta</taxon>
        <taxon>Magnoliopsida</taxon>
        <taxon>eudicotyledons</taxon>
        <taxon>Gunneridae</taxon>
        <taxon>Pentapetalae</taxon>
        <taxon>asterids</taxon>
        <taxon>Ericales</taxon>
        <taxon>Theaceae</taxon>
        <taxon>Camellia</taxon>
    </lineage>
</organism>
<gene>
    <name evidence="1" type="ORF">LOK49_LG02G02554</name>
</gene>
<evidence type="ECO:0000313" key="1">
    <source>
        <dbReference type="EMBL" id="KAI8025474.1"/>
    </source>
</evidence>
<dbReference type="EMBL" id="CM045760">
    <property type="protein sequence ID" value="KAI8025474.1"/>
    <property type="molecule type" value="Genomic_DNA"/>
</dbReference>
<protein>
    <submittedName>
        <fullName evidence="1">Uncharacterized protein</fullName>
    </submittedName>
</protein>
<comment type="caution">
    <text evidence="1">The sequence shown here is derived from an EMBL/GenBank/DDBJ whole genome shotgun (WGS) entry which is preliminary data.</text>
</comment>
<evidence type="ECO:0000313" key="2">
    <source>
        <dbReference type="Proteomes" id="UP001060215"/>
    </source>
</evidence>
<dbReference type="Proteomes" id="UP001060215">
    <property type="component" value="Chromosome 3"/>
</dbReference>
<name>A0ACC0IJJ9_9ERIC</name>
<reference evidence="1 2" key="1">
    <citation type="journal article" date="2022" name="Plant J.">
        <title>Chromosome-level genome of Camellia lanceoleosa provides a valuable resource for understanding genome evolution and self-incompatibility.</title>
        <authorList>
            <person name="Gong W."/>
            <person name="Xiao S."/>
            <person name="Wang L."/>
            <person name="Liao Z."/>
            <person name="Chang Y."/>
            <person name="Mo W."/>
            <person name="Hu G."/>
            <person name="Li W."/>
            <person name="Zhao G."/>
            <person name="Zhu H."/>
            <person name="Hu X."/>
            <person name="Ji K."/>
            <person name="Xiang X."/>
            <person name="Song Q."/>
            <person name="Yuan D."/>
            <person name="Jin S."/>
            <person name="Zhang L."/>
        </authorList>
    </citation>
    <scope>NUCLEOTIDE SEQUENCE [LARGE SCALE GENOMIC DNA]</scope>
    <source>
        <strain evidence="1">SQ_2022a</strain>
    </source>
</reference>
<proteinExistence type="predicted"/>
<sequence length="87" mass="10024">MTDGVESAYQMRSGEYFLSHSEFFMLLEGSSQSNKAILYENLFPDNVESTGSTYEGEGEEEDDSDDFYDNYDDNDDEEELMTILGWQ</sequence>
<accession>A0ACC0IJJ9</accession>
<keyword evidence="2" id="KW-1185">Reference proteome</keyword>